<dbReference type="PANTHER" id="PTHR23135">
    <property type="entry name" value="MUR LIGASE FAMILY MEMBER"/>
    <property type="match status" value="1"/>
</dbReference>
<dbReference type="GO" id="GO:0005524">
    <property type="term" value="F:ATP binding"/>
    <property type="evidence" value="ECO:0007669"/>
    <property type="project" value="InterPro"/>
</dbReference>
<dbReference type="EMBL" id="VYXP01000005">
    <property type="protein sequence ID" value="KAA9131580.1"/>
    <property type="molecule type" value="Genomic_DNA"/>
</dbReference>
<dbReference type="Gene3D" id="3.40.1190.10">
    <property type="entry name" value="Mur-like, catalytic domain"/>
    <property type="match status" value="1"/>
</dbReference>
<keyword evidence="3" id="KW-0436">Ligase</keyword>
<keyword evidence="4" id="KW-1185">Reference proteome</keyword>
<feature type="domain" description="Mur ligase central" evidence="2">
    <location>
        <begin position="184"/>
        <end position="394"/>
    </location>
</feature>
<dbReference type="InterPro" id="IPR036615">
    <property type="entry name" value="Mur_ligase_C_dom_sf"/>
</dbReference>
<dbReference type="Pfam" id="PF02875">
    <property type="entry name" value="Mur_ligase_C"/>
    <property type="match status" value="1"/>
</dbReference>
<proteinExistence type="predicted"/>
<dbReference type="SUPFAM" id="SSF53244">
    <property type="entry name" value="MurD-like peptide ligases, peptide-binding domain"/>
    <property type="match status" value="1"/>
</dbReference>
<dbReference type="InterPro" id="IPR036565">
    <property type="entry name" value="Mur-like_cat_sf"/>
</dbReference>
<dbReference type="Gene3D" id="3.90.190.20">
    <property type="entry name" value="Mur ligase, C-terminal domain"/>
    <property type="match status" value="1"/>
</dbReference>
<dbReference type="GO" id="GO:0016881">
    <property type="term" value="F:acid-amino acid ligase activity"/>
    <property type="evidence" value="ECO:0007669"/>
    <property type="project" value="InterPro"/>
</dbReference>
<dbReference type="RefSeq" id="WP_150864229.1">
    <property type="nucleotide sequence ID" value="NZ_VYXP01000005.1"/>
</dbReference>
<evidence type="ECO:0000313" key="3">
    <source>
        <dbReference type="EMBL" id="KAA9131580.1"/>
    </source>
</evidence>
<dbReference type="InterPro" id="IPR004101">
    <property type="entry name" value="Mur_ligase_C"/>
</dbReference>
<dbReference type="AlphaFoldDB" id="A0A5N0T9G8"/>
<dbReference type="PANTHER" id="PTHR23135:SF18">
    <property type="entry name" value="CYANOPHYCIN SYNTHETASE"/>
    <property type="match status" value="1"/>
</dbReference>
<feature type="domain" description="Mur ligase C-terminal" evidence="1">
    <location>
        <begin position="421"/>
        <end position="550"/>
    </location>
</feature>
<organism evidence="3 4">
    <name type="scientific">Marinihelvus fidelis</name>
    <dbReference type="NCBI Taxonomy" id="2613842"/>
    <lineage>
        <taxon>Bacteria</taxon>
        <taxon>Pseudomonadati</taxon>
        <taxon>Pseudomonadota</taxon>
        <taxon>Gammaproteobacteria</taxon>
        <taxon>Chromatiales</taxon>
        <taxon>Wenzhouxiangellaceae</taxon>
        <taxon>Marinihelvus</taxon>
    </lineage>
</organism>
<protein>
    <submittedName>
        <fullName evidence="3">Mur ligase</fullName>
    </submittedName>
</protein>
<dbReference type="InterPro" id="IPR013221">
    <property type="entry name" value="Mur_ligase_cen"/>
</dbReference>
<dbReference type="SUPFAM" id="SSF53623">
    <property type="entry name" value="MurD-like peptide ligases, catalytic domain"/>
    <property type="match status" value="1"/>
</dbReference>
<dbReference type="Proteomes" id="UP000325372">
    <property type="component" value="Unassembled WGS sequence"/>
</dbReference>
<evidence type="ECO:0000259" key="1">
    <source>
        <dbReference type="Pfam" id="PF02875"/>
    </source>
</evidence>
<dbReference type="Pfam" id="PF08245">
    <property type="entry name" value="Mur_ligase_M"/>
    <property type="match status" value="1"/>
</dbReference>
<comment type="caution">
    <text evidence="3">The sequence shown here is derived from an EMBL/GenBank/DDBJ whole genome shotgun (WGS) entry which is preliminary data.</text>
</comment>
<gene>
    <name evidence="3" type="ORF">F3N42_09705</name>
</gene>
<accession>A0A5N0T9G8</accession>
<reference evidence="3 4" key="1">
    <citation type="submission" date="2019-09" db="EMBL/GenBank/DDBJ databases">
        <title>Wenzhouxiangella sp. Genome sequencing and assembly.</title>
        <authorList>
            <person name="Zhang R."/>
        </authorList>
    </citation>
    <scope>NUCLEOTIDE SEQUENCE [LARGE SCALE GENOMIC DNA]</scope>
    <source>
        <strain evidence="3 4">W260</strain>
    </source>
</reference>
<evidence type="ECO:0000313" key="4">
    <source>
        <dbReference type="Proteomes" id="UP000325372"/>
    </source>
</evidence>
<evidence type="ECO:0000259" key="2">
    <source>
        <dbReference type="Pfam" id="PF08245"/>
    </source>
</evidence>
<name>A0A5N0T9G8_9GAMM</name>
<sequence length="571" mass="59899">MVTEPALPELTDSRRLTGANLFWDRPAAIIDMACGGDPSAFIAAWQDAVTRLLKATGRGDEQLTHRTFDGGASLLVSAPIDALYSMCELNEVAFGAARATLGGKGAADFSAEAARLAGLFAEEANPALLALQATAARHGVPFLWDDDAVSVGHGAGAKTWPPDQLPSPEHVDWNRAGAIPVALVTGTNGKSTTVRMSAAILAAAGLRAGLTSTDWIRVGQTILDRGDYSGTGGARTLLRHADTEVAVLETARGGLLRRGLGVDRASAALVTNVAADHLGDYGINTVPELVEAKFIVRRALHGAAPLILNADDAGCVGFAAGLDQPLAWFSLDPGHPLLRAHREAGGRAAVLEDGWLVLAEGEAKRRIIAADEIPATLGGAARHNIQNALGAMLLCQALGVDDDAIRTGLAAFRGDAQDNPGRSNCFEARGVRILVDFAHNEHGMRALARMVAAMQAQRRVLLMSQAGDRADRDIRDMVNAALEMHPDRLVTCDLPGYERGRAPGAIPALIRGFAVAAGLAPAAIDIFADPVSSVRAVLDDARPGDLLVLLALSQRDDVLRLIDSWRNAGAT</sequence>